<evidence type="ECO:0000313" key="2">
    <source>
        <dbReference type="EMBL" id="MCA9397751.1"/>
    </source>
</evidence>
<proteinExistence type="predicted"/>
<reference evidence="2" key="2">
    <citation type="journal article" date="2021" name="Microbiome">
        <title>Successional dynamics and alternative stable states in a saline activated sludge microbial community over 9 years.</title>
        <authorList>
            <person name="Wang Y."/>
            <person name="Ye J."/>
            <person name="Ju F."/>
            <person name="Liu L."/>
            <person name="Boyd J.A."/>
            <person name="Deng Y."/>
            <person name="Parks D.H."/>
            <person name="Jiang X."/>
            <person name="Yin X."/>
            <person name="Woodcroft B.J."/>
            <person name="Tyson G.W."/>
            <person name="Hugenholtz P."/>
            <person name="Polz M.F."/>
            <person name="Zhang T."/>
        </authorList>
    </citation>
    <scope>NUCLEOTIDE SEQUENCE</scope>
    <source>
        <strain evidence="2">HKST-UBA02</strain>
    </source>
</reference>
<dbReference type="InterPro" id="IPR007332">
    <property type="entry name" value="DUF411"/>
</dbReference>
<dbReference type="Pfam" id="PF04214">
    <property type="entry name" value="DUF411"/>
    <property type="match status" value="1"/>
</dbReference>
<protein>
    <recommendedName>
        <fullName evidence="4">DUF411 domain-containing protein</fullName>
    </recommendedName>
</protein>
<evidence type="ECO:0008006" key="4">
    <source>
        <dbReference type="Google" id="ProtNLM"/>
    </source>
</evidence>
<feature type="region of interest" description="Disordered" evidence="1">
    <location>
        <begin position="1"/>
        <end position="23"/>
    </location>
</feature>
<dbReference type="AlphaFoldDB" id="A0A955RWY9"/>
<name>A0A955RWY9_UNCKA</name>
<organism evidence="2 3">
    <name type="scientific">candidate division WWE3 bacterium</name>
    <dbReference type="NCBI Taxonomy" id="2053526"/>
    <lineage>
        <taxon>Bacteria</taxon>
        <taxon>Katanobacteria</taxon>
    </lineage>
</organism>
<feature type="non-terminal residue" evidence="2">
    <location>
        <position position="1"/>
    </location>
</feature>
<sequence>LTEKPDVAGIGLPGMPIGTPGMPGRKTAPYEVYQLTKDGEMSPYMTI</sequence>
<comment type="caution">
    <text evidence="2">The sequence shown here is derived from an EMBL/GenBank/DDBJ whole genome shotgun (WGS) entry which is preliminary data.</text>
</comment>
<gene>
    <name evidence="2" type="ORF">KC573_02890</name>
</gene>
<feature type="compositionally biased region" description="Low complexity" evidence="1">
    <location>
        <begin position="9"/>
        <end position="23"/>
    </location>
</feature>
<evidence type="ECO:0000313" key="3">
    <source>
        <dbReference type="Proteomes" id="UP000699691"/>
    </source>
</evidence>
<dbReference type="EMBL" id="JAGQKY010000129">
    <property type="protein sequence ID" value="MCA9397751.1"/>
    <property type="molecule type" value="Genomic_DNA"/>
</dbReference>
<accession>A0A955RWY9</accession>
<dbReference type="Proteomes" id="UP000699691">
    <property type="component" value="Unassembled WGS sequence"/>
</dbReference>
<reference evidence="2" key="1">
    <citation type="submission" date="2020-04" db="EMBL/GenBank/DDBJ databases">
        <authorList>
            <person name="Zhang T."/>
        </authorList>
    </citation>
    <scope>NUCLEOTIDE SEQUENCE</scope>
    <source>
        <strain evidence="2">HKST-UBA02</strain>
    </source>
</reference>
<evidence type="ECO:0000256" key="1">
    <source>
        <dbReference type="SAM" id="MobiDB-lite"/>
    </source>
</evidence>